<accession>A0A6P8X5I1</accession>
<sequence length="256" mass="28643">MAEDSCNIKMWAGLIARINACYSIIYLGIEIINASDHYIGVGMLAIWFGLYSFNILINLFFAGRSSKWEKFDVVFWFCSTLILLVIRLVCTDYRNLSIGFLVFAIFVNIYMVFSLIIISLLGYQVDNPNADIRSCLSCNQVNNRIISVATDAAEETNDDGLSHNLRSTIDSYTDLSSSNLNNDSRIAFGTAPTFNDINNDSQNDNATAPDFSDLNNDSQIMARSADANVSLNVNDPPPSYDYVMTHGNKKFYKCIM</sequence>
<dbReference type="RefSeq" id="XP_034107058.1">
    <property type="nucleotide sequence ID" value="XM_034251167.2"/>
</dbReference>
<keyword evidence="1" id="KW-0812">Transmembrane</keyword>
<gene>
    <name evidence="3" type="primary">LOC117569838</name>
</gene>
<proteinExistence type="predicted"/>
<reference evidence="3" key="1">
    <citation type="submission" date="2025-08" db="UniProtKB">
        <authorList>
            <consortium name="RefSeq"/>
        </authorList>
    </citation>
    <scope>IDENTIFICATION</scope>
    <source>
        <strain evidence="3">15112-1751.03</strain>
        <tissue evidence="3">Whole Adult</tissue>
    </source>
</reference>
<feature type="transmembrane region" description="Helical" evidence="1">
    <location>
        <begin position="73"/>
        <end position="90"/>
    </location>
</feature>
<evidence type="ECO:0000313" key="3">
    <source>
        <dbReference type="RefSeq" id="XP_034107058.1"/>
    </source>
</evidence>
<organism evidence="2 3">
    <name type="scientific">Drosophila albomicans</name>
    <name type="common">Fruit fly</name>
    <dbReference type="NCBI Taxonomy" id="7291"/>
    <lineage>
        <taxon>Eukaryota</taxon>
        <taxon>Metazoa</taxon>
        <taxon>Ecdysozoa</taxon>
        <taxon>Arthropoda</taxon>
        <taxon>Hexapoda</taxon>
        <taxon>Insecta</taxon>
        <taxon>Pterygota</taxon>
        <taxon>Neoptera</taxon>
        <taxon>Endopterygota</taxon>
        <taxon>Diptera</taxon>
        <taxon>Brachycera</taxon>
        <taxon>Muscomorpha</taxon>
        <taxon>Ephydroidea</taxon>
        <taxon>Drosophilidae</taxon>
        <taxon>Drosophila</taxon>
    </lineage>
</organism>
<name>A0A6P8X5I1_DROAB</name>
<feature type="transmembrane region" description="Helical" evidence="1">
    <location>
        <begin position="96"/>
        <end position="123"/>
    </location>
</feature>
<feature type="transmembrane region" description="Helical" evidence="1">
    <location>
        <begin position="12"/>
        <end position="32"/>
    </location>
</feature>
<evidence type="ECO:0000256" key="1">
    <source>
        <dbReference type="SAM" id="Phobius"/>
    </source>
</evidence>
<dbReference type="Proteomes" id="UP000515160">
    <property type="component" value="Chromosome 3"/>
</dbReference>
<keyword evidence="2" id="KW-1185">Reference proteome</keyword>
<dbReference type="AlphaFoldDB" id="A0A6P8X5I1"/>
<protein>
    <submittedName>
        <fullName evidence="3">Uncharacterized protein LOC117569838 isoform X1</fullName>
    </submittedName>
</protein>
<feature type="transmembrane region" description="Helical" evidence="1">
    <location>
        <begin position="38"/>
        <end position="61"/>
    </location>
</feature>
<dbReference type="GeneID" id="117569838"/>
<keyword evidence="1" id="KW-1133">Transmembrane helix</keyword>
<evidence type="ECO:0000313" key="2">
    <source>
        <dbReference type="Proteomes" id="UP000515160"/>
    </source>
</evidence>
<keyword evidence="1" id="KW-0472">Membrane</keyword>